<dbReference type="InterPro" id="IPR013148">
    <property type="entry name" value="Glyco_hydro_32_N"/>
</dbReference>
<dbReference type="PANTHER" id="PTHR43101">
    <property type="entry name" value="BETA-FRUCTOSIDASE"/>
    <property type="match status" value="1"/>
</dbReference>
<comment type="caution">
    <text evidence="12">The sequence shown here is derived from an EMBL/GenBank/DDBJ whole genome shotgun (WGS) entry which is preliminary data.</text>
</comment>
<evidence type="ECO:0000313" key="12">
    <source>
        <dbReference type="EMBL" id="SDX96295.1"/>
    </source>
</evidence>
<keyword evidence="5 8" id="KW-0378">Hydrolase</keyword>
<protein>
    <recommendedName>
        <fullName evidence="4 8">Sucrose-6-phosphate hydrolase</fullName>
        <ecNumber evidence="3 8">3.2.1.26</ecNumber>
    </recommendedName>
    <alternativeName>
        <fullName evidence="7 9">Invertase</fullName>
    </alternativeName>
</protein>
<evidence type="ECO:0000256" key="7">
    <source>
        <dbReference type="ARBA" id="ARBA00033367"/>
    </source>
</evidence>
<dbReference type="Pfam" id="PF08244">
    <property type="entry name" value="Glyco_hydro_32C"/>
    <property type="match status" value="1"/>
</dbReference>
<evidence type="ECO:0000256" key="8">
    <source>
        <dbReference type="RuleBase" id="RU362110"/>
    </source>
</evidence>
<dbReference type="Gene3D" id="2.60.120.560">
    <property type="entry name" value="Exo-inulinase, domain 1"/>
    <property type="match status" value="1"/>
</dbReference>
<evidence type="ECO:0000256" key="1">
    <source>
        <dbReference type="ARBA" id="ARBA00004914"/>
    </source>
</evidence>
<evidence type="ECO:0000259" key="11">
    <source>
        <dbReference type="Pfam" id="PF08244"/>
    </source>
</evidence>
<dbReference type="Gene3D" id="2.115.10.20">
    <property type="entry name" value="Glycosyl hydrolase domain, family 43"/>
    <property type="match status" value="1"/>
</dbReference>
<comment type="pathway">
    <text evidence="1 9">Glycan biosynthesis; sucrose metabolism.</text>
</comment>
<dbReference type="PANTHER" id="PTHR43101:SF1">
    <property type="entry name" value="BETA-FRUCTOSIDASE"/>
    <property type="match status" value="1"/>
</dbReference>
<comment type="subcellular location">
    <subcellularLocation>
        <location evidence="9">Cytoplasm</location>
    </subcellularLocation>
</comment>
<dbReference type="NCBIfam" id="TIGR01322">
    <property type="entry name" value="scrB_fam"/>
    <property type="match status" value="1"/>
</dbReference>
<evidence type="ECO:0000256" key="9">
    <source>
        <dbReference type="RuleBase" id="RU365015"/>
    </source>
</evidence>
<feature type="domain" description="Glycosyl hydrolase family 32 N-terminal" evidence="10">
    <location>
        <begin position="31"/>
        <end position="325"/>
    </location>
</feature>
<keyword evidence="13" id="KW-1185">Reference proteome</keyword>
<dbReference type="CDD" id="cd18623">
    <property type="entry name" value="GH32_ScrB-like"/>
    <property type="match status" value="1"/>
</dbReference>
<keyword evidence="6 8" id="KW-0326">Glycosidase</keyword>
<gene>
    <name evidence="12" type="ORF">SAMN04488081_1736</name>
</gene>
<dbReference type="SUPFAM" id="SSF49899">
    <property type="entry name" value="Concanavalin A-like lectins/glucanases"/>
    <property type="match status" value="1"/>
</dbReference>
<dbReference type="RefSeq" id="WP_093107196.1">
    <property type="nucleotide sequence ID" value="NZ_FNOS01000004.1"/>
</dbReference>
<dbReference type="InterPro" id="IPR051214">
    <property type="entry name" value="GH32_Enzymes"/>
</dbReference>
<dbReference type="EC" id="3.2.1.26" evidence="3 8"/>
<evidence type="ECO:0000256" key="3">
    <source>
        <dbReference type="ARBA" id="ARBA00012758"/>
    </source>
</evidence>
<dbReference type="InterPro" id="IPR018053">
    <property type="entry name" value="Glyco_hydro_32_AS"/>
</dbReference>
<evidence type="ECO:0000256" key="5">
    <source>
        <dbReference type="ARBA" id="ARBA00022801"/>
    </source>
</evidence>
<dbReference type="InterPro" id="IPR006232">
    <property type="entry name" value="Suc6P_hydrolase"/>
</dbReference>
<dbReference type="InterPro" id="IPR013320">
    <property type="entry name" value="ConA-like_dom_sf"/>
</dbReference>
<comment type="catalytic activity">
    <reaction evidence="8">
        <text>Hydrolysis of terminal non-reducing beta-D-fructofuranoside residues in beta-D-fructofuranosides.</text>
        <dbReference type="EC" id="3.2.1.26"/>
    </reaction>
</comment>
<feature type="domain" description="Glycosyl hydrolase family 32 C-terminal" evidence="11">
    <location>
        <begin position="405"/>
        <end position="441"/>
    </location>
</feature>
<dbReference type="Proteomes" id="UP000198647">
    <property type="component" value="Unassembled WGS sequence"/>
</dbReference>
<evidence type="ECO:0000313" key="13">
    <source>
        <dbReference type="Proteomes" id="UP000198647"/>
    </source>
</evidence>
<dbReference type="InterPro" id="IPR013189">
    <property type="entry name" value="Glyco_hydro_32_C"/>
</dbReference>
<comment type="function">
    <text evidence="9">Enables the bacterium to metabolize sucrose as a sole carbon source.</text>
</comment>
<proteinExistence type="inferred from homology"/>
<evidence type="ECO:0000256" key="2">
    <source>
        <dbReference type="ARBA" id="ARBA00009902"/>
    </source>
</evidence>
<dbReference type="InterPro" id="IPR001362">
    <property type="entry name" value="Glyco_hydro_32"/>
</dbReference>
<sequence length="462" mass="52908">MTETVMKNEATEEIARWGNTVKQAPYYPAYHIAPPVGLLNDPNGFIHWNGTYHLFYQWMPFHTGHGAKFWAHLTSGNLVDWEFHGPALAPDRWYDRSGCYSGSAVEKDGELILFYTGNVKNGEGERESYQCKVRSPDGVTFEKLGVSIELPKGFTPHFRDPKVWKTGHSWYMVIGAQTEDKEGCVVLYDSPDLESWQYKGILASGLGYMWECPDFFRLEGDVLLFSPQGLEEQGMDYRNMYQSGYIIGDFEDGFRTEDFRELDHGFEFYAPQTMEDDAGRRIIIGWMGMPDGGEEYFPTHDYHWIHQMTLPRELSQKGDTIVQKPLVEMEELRMRKVVEESQEKWEGKIPASSEILLQDIDGDVDIELFRYISLRCSKGKAILTRPAMDGSGEEWRATVLDSPLTEIRLFVDHSSIEIFINGGETVFSSRIFPEKEETSGIINGDLSLTVWELRRQTGGKTV</sequence>
<dbReference type="SUPFAM" id="SSF75005">
    <property type="entry name" value="Arabinanase/levansucrase/invertase"/>
    <property type="match status" value="1"/>
</dbReference>
<name>A0A1H3FZN4_9BACI</name>
<keyword evidence="9" id="KW-0963">Cytoplasm</keyword>
<reference evidence="12 13" key="1">
    <citation type="submission" date="2016-10" db="EMBL/GenBank/DDBJ databases">
        <authorList>
            <person name="Varghese N."/>
            <person name="Submissions S."/>
        </authorList>
    </citation>
    <scope>NUCLEOTIDE SEQUENCE [LARGE SCALE GENOMIC DNA]</scope>
    <source>
        <strain evidence="12 13">DSM 20748</strain>
    </source>
</reference>
<dbReference type="Pfam" id="PF00251">
    <property type="entry name" value="Glyco_hydro_32N"/>
    <property type="match status" value="1"/>
</dbReference>
<keyword evidence="9" id="KW-0119">Carbohydrate metabolism</keyword>
<dbReference type="EMBL" id="FNOS01000004">
    <property type="protein sequence ID" value="SDX96295.1"/>
    <property type="molecule type" value="Genomic_DNA"/>
</dbReference>
<dbReference type="PROSITE" id="PS00609">
    <property type="entry name" value="GLYCOSYL_HYDROL_F32"/>
    <property type="match status" value="1"/>
</dbReference>
<accession>A0A1H3FZN4</accession>
<evidence type="ECO:0000256" key="4">
    <source>
        <dbReference type="ARBA" id="ARBA00019623"/>
    </source>
</evidence>
<comment type="similarity">
    <text evidence="2 8">Belongs to the glycosyl hydrolase 32 family.</text>
</comment>
<evidence type="ECO:0000256" key="6">
    <source>
        <dbReference type="ARBA" id="ARBA00023295"/>
    </source>
</evidence>
<dbReference type="SMART" id="SM00640">
    <property type="entry name" value="Glyco_32"/>
    <property type="match status" value="1"/>
</dbReference>
<organism evidence="12 13">
    <name type="scientific">Salimicrobium album</name>
    <dbReference type="NCBI Taxonomy" id="50717"/>
    <lineage>
        <taxon>Bacteria</taxon>
        <taxon>Bacillati</taxon>
        <taxon>Bacillota</taxon>
        <taxon>Bacilli</taxon>
        <taxon>Bacillales</taxon>
        <taxon>Bacillaceae</taxon>
        <taxon>Salimicrobium</taxon>
    </lineage>
</organism>
<evidence type="ECO:0000259" key="10">
    <source>
        <dbReference type="Pfam" id="PF00251"/>
    </source>
</evidence>
<dbReference type="InterPro" id="IPR023296">
    <property type="entry name" value="Glyco_hydro_beta-prop_sf"/>
</dbReference>